<accession>A0AAP9T004</accession>
<evidence type="ECO:0000313" key="1">
    <source>
        <dbReference type="EMBL" id="QKS24184.1"/>
    </source>
</evidence>
<sequence length="113" mass="12931">MSLILKKIPTVTVDVPIQVPGDKKASTIQAEWTLRKWDDYRATVEAAQAGKRKDEEFLEDLVNITGIKGEDKKELPFDKELVEQLMQETYIRRPLILSWYAAQEGRNQAAAKN</sequence>
<organism evidence="1 2">
    <name type="scientific">Vreelandella titanicae</name>
    <dbReference type="NCBI Taxonomy" id="664683"/>
    <lineage>
        <taxon>Bacteria</taxon>
        <taxon>Pseudomonadati</taxon>
        <taxon>Pseudomonadota</taxon>
        <taxon>Gammaproteobacteria</taxon>
        <taxon>Oceanospirillales</taxon>
        <taxon>Halomonadaceae</taxon>
        <taxon>Vreelandella</taxon>
    </lineage>
</organism>
<dbReference type="EMBL" id="CP054580">
    <property type="protein sequence ID" value="QKS24184.1"/>
    <property type="molecule type" value="Genomic_DNA"/>
</dbReference>
<keyword evidence="2" id="KW-1185">Reference proteome</keyword>
<dbReference type="AlphaFoldDB" id="A0AAP9T004"/>
<protein>
    <submittedName>
        <fullName evidence="1">Uncharacterized protein</fullName>
    </submittedName>
</protein>
<gene>
    <name evidence="1" type="ORF">FX987_01958</name>
</gene>
<evidence type="ECO:0000313" key="2">
    <source>
        <dbReference type="Proteomes" id="UP000509761"/>
    </source>
</evidence>
<dbReference type="RefSeq" id="WP_174788167.1">
    <property type="nucleotide sequence ID" value="NZ_CP054580.1"/>
</dbReference>
<proteinExistence type="predicted"/>
<reference evidence="1 2" key="1">
    <citation type="submission" date="2019-12" db="EMBL/GenBank/DDBJ databases">
        <title>Genome sequencing and assembly of endphytes of Porphyra tenera.</title>
        <authorList>
            <person name="Park J.M."/>
            <person name="Shin R."/>
            <person name="Jo S.H."/>
        </authorList>
    </citation>
    <scope>NUCLEOTIDE SEQUENCE [LARGE SCALE GENOMIC DNA]</scope>
    <source>
        <strain evidence="1 2">GPM3</strain>
    </source>
</reference>
<dbReference type="Proteomes" id="UP000509761">
    <property type="component" value="Chromosome"/>
</dbReference>
<name>A0AAP9T004_9GAMM</name>